<dbReference type="InterPro" id="IPR036390">
    <property type="entry name" value="WH_DNA-bd_sf"/>
</dbReference>
<dbReference type="PROSITE" id="PS51077">
    <property type="entry name" value="HTH_ICLR"/>
    <property type="match status" value="1"/>
</dbReference>
<dbReference type="InterPro" id="IPR005471">
    <property type="entry name" value="Tscrpt_reg_IclR_N"/>
</dbReference>
<dbReference type="GO" id="GO:0003700">
    <property type="term" value="F:DNA-binding transcription factor activity"/>
    <property type="evidence" value="ECO:0007669"/>
    <property type="project" value="TreeGrafter"/>
</dbReference>
<dbReference type="PANTHER" id="PTHR30136">
    <property type="entry name" value="HELIX-TURN-HELIX TRANSCRIPTIONAL REGULATOR, ICLR FAMILY"/>
    <property type="match status" value="1"/>
</dbReference>
<keyword evidence="2" id="KW-0238">DNA-binding</keyword>
<dbReference type="Gene3D" id="3.30.450.40">
    <property type="match status" value="1"/>
</dbReference>
<dbReference type="SUPFAM" id="SSF55781">
    <property type="entry name" value="GAF domain-like"/>
    <property type="match status" value="1"/>
</dbReference>
<dbReference type="STRING" id="1396826.PHA8399_01509"/>
<sequence>MGTVTKALSLLTFFNHGRTEIGLSDLTRLSGMNKATVYRLMSELQESGFVEQAGSDRSYRLGPQVLRLAALREAAVPILSVSRRVLRDLSDETGETTHLSLLQGSQLNSLSHAYSPRNATKVMMEDAEVLTFHGTSSGMAVLAYADPDFAEHVLSQPLAARTPETITDPQEIRAQLGEIRSTGIAQSIGGFEADVHSHAVPVFGPDRKVIGALAVAAPVSRMSAEQKQLIPAALRRAGATLTHRIGGSAPADYPRDETA</sequence>
<dbReference type="InterPro" id="IPR029016">
    <property type="entry name" value="GAF-like_dom_sf"/>
</dbReference>
<accession>A0A0P1H8R8</accession>
<organism evidence="6 7">
    <name type="scientific">Leisingera aquaemixtae</name>
    <dbReference type="NCBI Taxonomy" id="1396826"/>
    <lineage>
        <taxon>Bacteria</taxon>
        <taxon>Pseudomonadati</taxon>
        <taxon>Pseudomonadota</taxon>
        <taxon>Alphaproteobacteria</taxon>
        <taxon>Rhodobacterales</taxon>
        <taxon>Roseobacteraceae</taxon>
        <taxon>Leisingera</taxon>
    </lineage>
</organism>
<dbReference type="InterPro" id="IPR014757">
    <property type="entry name" value="Tscrpt_reg_IclR_C"/>
</dbReference>
<dbReference type="InterPro" id="IPR050707">
    <property type="entry name" value="HTH_MetabolicPath_Reg"/>
</dbReference>
<feature type="domain" description="IclR-ED" evidence="5">
    <location>
        <begin position="64"/>
        <end position="247"/>
    </location>
</feature>
<name>A0A0P1H8R8_9RHOB</name>
<dbReference type="AlphaFoldDB" id="A0A0P1H8R8"/>
<dbReference type="SMART" id="SM00346">
    <property type="entry name" value="HTH_ICLR"/>
    <property type="match status" value="1"/>
</dbReference>
<reference evidence="6 7" key="1">
    <citation type="submission" date="2015-09" db="EMBL/GenBank/DDBJ databases">
        <authorList>
            <consortium name="Swine Surveillance"/>
        </authorList>
    </citation>
    <scope>NUCLEOTIDE SEQUENCE [LARGE SCALE GENOMIC DNA]</scope>
    <source>
        <strain evidence="6 7">CECT 8399</strain>
    </source>
</reference>
<evidence type="ECO:0000256" key="2">
    <source>
        <dbReference type="ARBA" id="ARBA00023125"/>
    </source>
</evidence>
<dbReference type="Pfam" id="PF01614">
    <property type="entry name" value="IclR_C"/>
    <property type="match status" value="1"/>
</dbReference>
<dbReference type="PROSITE" id="PS51078">
    <property type="entry name" value="ICLR_ED"/>
    <property type="match status" value="1"/>
</dbReference>
<evidence type="ECO:0000259" key="4">
    <source>
        <dbReference type="PROSITE" id="PS51077"/>
    </source>
</evidence>
<dbReference type="PANTHER" id="PTHR30136:SF35">
    <property type="entry name" value="HTH-TYPE TRANSCRIPTIONAL REGULATOR RV1719"/>
    <property type="match status" value="1"/>
</dbReference>
<gene>
    <name evidence="6" type="primary">kdgR</name>
    <name evidence="6" type="ORF">PHA8399_01509</name>
</gene>
<evidence type="ECO:0000313" key="7">
    <source>
        <dbReference type="Proteomes" id="UP000051326"/>
    </source>
</evidence>
<proteinExistence type="predicted"/>
<dbReference type="InterPro" id="IPR036388">
    <property type="entry name" value="WH-like_DNA-bd_sf"/>
</dbReference>
<keyword evidence="1" id="KW-0805">Transcription regulation</keyword>
<protein>
    <submittedName>
        <fullName evidence="6">Pectin degradation repressor protein KdgR</fullName>
    </submittedName>
</protein>
<dbReference type="Proteomes" id="UP000051326">
    <property type="component" value="Unassembled WGS sequence"/>
</dbReference>
<dbReference type="EMBL" id="CYSR01000014">
    <property type="protein sequence ID" value="CUH99390.1"/>
    <property type="molecule type" value="Genomic_DNA"/>
</dbReference>
<dbReference type="RefSeq" id="WP_058285553.1">
    <property type="nucleotide sequence ID" value="NZ_CYSR01000014.1"/>
</dbReference>
<feature type="domain" description="HTH iclR-type" evidence="4">
    <location>
        <begin position="1"/>
        <end position="63"/>
    </location>
</feature>
<evidence type="ECO:0000313" key="6">
    <source>
        <dbReference type="EMBL" id="CUH99390.1"/>
    </source>
</evidence>
<dbReference type="Pfam" id="PF09339">
    <property type="entry name" value="HTH_IclR"/>
    <property type="match status" value="1"/>
</dbReference>
<keyword evidence="3" id="KW-0804">Transcription</keyword>
<evidence type="ECO:0000256" key="1">
    <source>
        <dbReference type="ARBA" id="ARBA00023015"/>
    </source>
</evidence>
<dbReference type="SUPFAM" id="SSF46785">
    <property type="entry name" value="Winged helix' DNA-binding domain"/>
    <property type="match status" value="1"/>
</dbReference>
<dbReference type="Gene3D" id="1.10.10.10">
    <property type="entry name" value="Winged helix-like DNA-binding domain superfamily/Winged helix DNA-binding domain"/>
    <property type="match status" value="1"/>
</dbReference>
<dbReference type="GO" id="GO:0003677">
    <property type="term" value="F:DNA binding"/>
    <property type="evidence" value="ECO:0007669"/>
    <property type="project" value="UniProtKB-KW"/>
</dbReference>
<evidence type="ECO:0000259" key="5">
    <source>
        <dbReference type="PROSITE" id="PS51078"/>
    </source>
</evidence>
<dbReference type="GO" id="GO:0045892">
    <property type="term" value="P:negative regulation of DNA-templated transcription"/>
    <property type="evidence" value="ECO:0007669"/>
    <property type="project" value="TreeGrafter"/>
</dbReference>
<evidence type="ECO:0000256" key="3">
    <source>
        <dbReference type="ARBA" id="ARBA00023163"/>
    </source>
</evidence>